<dbReference type="AlphaFoldDB" id="A0A943EIE1"/>
<dbReference type="EMBL" id="JAGZCZ010000001">
    <property type="protein sequence ID" value="MBS5518850.1"/>
    <property type="molecule type" value="Genomic_DNA"/>
</dbReference>
<reference evidence="2" key="1">
    <citation type="submission" date="2021-02" db="EMBL/GenBank/DDBJ databases">
        <title>Infant gut strain persistence is associated with maternal origin, phylogeny, and functional potential including surface adhesion and iron acquisition.</title>
        <authorList>
            <person name="Lou Y.C."/>
        </authorList>
    </citation>
    <scope>NUCLEOTIDE SEQUENCE</scope>
    <source>
        <strain evidence="2">L3_106_000M1_dasL3_106_000M1_concoct_15</strain>
    </source>
</reference>
<dbReference type="Gene3D" id="3.60.90.10">
    <property type="entry name" value="S-adenosylmethionine decarboxylase"/>
    <property type="match status" value="1"/>
</dbReference>
<proteinExistence type="predicted"/>
<dbReference type="EC" id="4.1.1.50" evidence="2"/>
<dbReference type="GO" id="GO:0008295">
    <property type="term" value="P:spermidine biosynthetic process"/>
    <property type="evidence" value="ECO:0007669"/>
    <property type="project" value="InterPro"/>
</dbReference>
<comment type="cofactor">
    <cofactor evidence="1">
        <name>pyruvate</name>
        <dbReference type="ChEBI" id="CHEBI:15361"/>
    </cofactor>
</comment>
<dbReference type="Pfam" id="PF02675">
    <property type="entry name" value="AdoMet_dc"/>
    <property type="match status" value="1"/>
</dbReference>
<evidence type="ECO:0000313" key="3">
    <source>
        <dbReference type="Proteomes" id="UP000754226"/>
    </source>
</evidence>
<protein>
    <submittedName>
        <fullName evidence="2">S-adenosylmethionine decarboxylase</fullName>
        <ecNumber evidence="2">4.1.1.50</ecNumber>
    </submittedName>
</protein>
<dbReference type="Proteomes" id="UP000754226">
    <property type="component" value="Unassembled WGS sequence"/>
</dbReference>
<sequence length="150" mass="17122">MIGEGTQIALDMYRCVETVIQDPIQIETILKECMDRFSVEALHFYLDEDPDEGSLVFTVPVKGGHIILRVCERFGYAGLDIMNMNGDFIPEELGIAIRKEIGPDQSKMTVIKRGDFGNIQDMKPRRQKMVKPMRRAKNAGVKLKNFMLKK</sequence>
<accession>A0A943EIE1</accession>
<organism evidence="2 3">
    <name type="scientific">Acidaminococcus intestini</name>
    <dbReference type="NCBI Taxonomy" id="187327"/>
    <lineage>
        <taxon>Bacteria</taxon>
        <taxon>Bacillati</taxon>
        <taxon>Bacillota</taxon>
        <taxon>Negativicutes</taxon>
        <taxon>Acidaminococcales</taxon>
        <taxon>Acidaminococcaceae</taxon>
        <taxon>Acidaminococcus</taxon>
    </lineage>
</organism>
<comment type="caution">
    <text evidence="2">The sequence shown here is derived from an EMBL/GenBank/DDBJ whole genome shotgun (WGS) entry which is preliminary data.</text>
</comment>
<gene>
    <name evidence="2" type="ORF">KHX13_00660</name>
</gene>
<evidence type="ECO:0000256" key="1">
    <source>
        <dbReference type="ARBA" id="ARBA00001928"/>
    </source>
</evidence>
<name>A0A943EIE1_9FIRM</name>
<evidence type="ECO:0000313" key="2">
    <source>
        <dbReference type="EMBL" id="MBS5518850.1"/>
    </source>
</evidence>
<keyword evidence="2" id="KW-0456">Lyase</keyword>
<dbReference type="InterPro" id="IPR003826">
    <property type="entry name" value="AdoMetDC_fam_prok"/>
</dbReference>
<dbReference type="GO" id="GO:0004014">
    <property type="term" value="F:adenosylmethionine decarboxylase activity"/>
    <property type="evidence" value="ECO:0007669"/>
    <property type="project" value="UniProtKB-EC"/>
</dbReference>